<dbReference type="AlphaFoldDB" id="A0A8K0PCK7"/>
<dbReference type="Proteomes" id="UP000792457">
    <property type="component" value="Unassembled WGS sequence"/>
</dbReference>
<name>A0A8K0PCK7_LADFU</name>
<evidence type="ECO:0000313" key="3">
    <source>
        <dbReference type="Proteomes" id="UP000792457"/>
    </source>
</evidence>
<reference evidence="2" key="2">
    <citation type="submission" date="2017-10" db="EMBL/GenBank/DDBJ databases">
        <title>Ladona fulva Genome sequencing and assembly.</title>
        <authorList>
            <person name="Murali S."/>
            <person name="Richards S."/>
            <person name="Bandaranaike D."/>
            <person name="Bellair M."/>
            <person name="Blankenburg K."/>
            <person name="Chao H."/>
            <person name="Dinh H."/>
            <person name="Doddapaneni H."/>
            <person name="Dugan-Rocha S."/>
            <person name="Elkadiri S."/>
            <person name="Gnanaolivu R."/>
            <person name="Hernandez B."/>
            <person name="Skinner E."/>
            <person name="Javaid M."/>
            <person name="Lee S."/>
            <person name="Li M."/>
            <person name="Ming W."/>
            <person name="Munidasa M."/>
            <person name="Muniz J."/>
            <person name="Nguyen L."/>
            <person name="Hughes D."/>
            <person name="Osuji N."/>
            <person name="Pu L.-L."/>
            <person name="Puazo M."/>
            <person name="Qu C."/>
            <person name="Quiroz J."/>
            <person name="Raj R."/>
            <person name="Weissenberger G."/>
            <person name="Xin Y."/>
            <person name="Zou X."/>
            <person name="Han Y."/>
            <person name="Worley K."/>
            <person name="Muzny D."/>
            <person name="Gibbs R."/>
        </authorList>
    </citation>
    <scope>NUCLEOTIDE SEQUENCE</scope>
    <source>
        <strain evidence="2">Sampled in the wild</strain>
    </source>
</reference>
<sequence length="245" mass="27251">MRADICRLRYGSNSTQTGQLFAIGRYMSPPEVSLYNSEERLSLEHNSSMDILAEVQSFLEAHPDYFDVSSDGALSELAMDGGDAQDEATDDGGTSPQGEEENSKDIPYANGLHSVRKHGWGRGNSRTRVYPWLNNLRTLAPSLSPRDKGNEPPKYIDLIFATHWIPMENNASGKNQGHEDKAGRKALLEDIFIPMGQMTVYRVRLHCQCSLSKGKDPNIFECPSFAPFSRQGWPSHMGARGNVCL</sequence>
<organism evidence="2 3">
    <name type="scientific">Ladona fulva</name>
    <name type="common">Scarce chaser dragonfly</name>
    <name type="synonym">Libellula fulva</name>
    <dbReference type="NCBI Taxonomy" id="123851"/>
    <lineage>
        <taxon>Eukaryota</taxon>
        <taxon>Metazoa</taxon>
        <taxon>Ecdysozoa</taxon>
        <taxon>Arthropoda</taxon>
        <taxon>Hexapoda</taxon>
        <taxon>Insecta</taxon>
        <taxon>Pterygota</taxon>
        <taxon>Palaeoptera</taxon>
        <taxon>Odonata</taxon>
        <taxon>Epiprocta</taxon>
        <taxon>Anisoptera</taxon>
        <taxon>Libelluloidea</taxon>
        <taxon>Libellulidae</taxon>
        <taxon>Ladona</taxon>
    </lineage>
</organism>
<dbReference type="OrthoDB" id="567787at2759"/>
<evidence type="ECO:0000313" key="2">
    <source>
        <dbReference type="EMBL" id="KAG8239853.1"/>
    </source>
</evidence>
<reference evidence="2" key="1">
    <citation type="submission" date="2013-04" db="EMBL/GenBank/DDBJ databases">
        <authorList>
            <person name="Qu J."/>
            <person name="Murali S.C."/>
            <person name="Bandaranaike D."/>
            <person name="Bellair M."/>
            <person name="Blankenburg K."/>
            <person name="Chao H."/>
            <person name="Dinh H."/>
            <person name="Doddapaneni H."/>
            <person name="Downs B."/>
            <person name="Dugan-Rocha S."/>
            <person name="Elkadiri S."/>
            <person name="Gnanaolivu R.D."/>
            <person name="Hernandez B."/>
            <person name="Javaid M."/>
            <person name="Jayaseelan J.C."/>
            <person name="Lee S."/>
            <person name="Li M."/>
            <person name="Ming W."/>
            <person name="Munidasa M."/>
            <person name="Muniz J."/>
            <person name="Nguyen L."/>
            <person name="Ongeri F."/>
            <person name="Osuji N."/>
            <person name="Pu L.-L."/>
            <person name="Puazo M."/>
            <person name="Qu C."/>
            <person name="Quiroz J."/>
            <person name="Raj R."/>
            <person name="Weissenberger G."/>
            <person name="Xin Y."/>
            <person name="Zou X."/>
            <person name="Han Y."/>
            <person name="Richards S."/>
            <person name="Worley K."/>
            <person name="Muzny D."/>
            <person name="Gibbs R."/>
        </authorList>
    </citation>
    <scope>NUCLEOTIDE SEQUENCE</scope>
    <source>
        <strain evidence="2">Sampled in the wild</strain>
    </source>
</reference>
<evidence type="ECO:0000256" key="1">
    <source>
        <dbReference type="SAM" id="MobiDB-lite"/>
    </source>
</evidence>
<protein>
    <submittedName>
        <fullName evidence="2">Uncharacterized protein</fullName>
    </submittedName>
</protein>
<keyword evidence="3" id="KW-1185">Reference proteome</keyword>
<comment type="caution">
    <text evidence="2">The sequence shown here is derived from an EMBL/GenBank/DDBJ whole genome shotgun (WGS) entry which is preliminary data.</text>
</comment>
<proteinExistence type="predicted"/>
<feature type="region of interest" description="Disordered" evidence="1">
    <location>
        <begin position="82"/>
        <end position="107"/>
    </location>
</feature>
<dbReference type="EMBL" id="KZ310088">
    <property type="protein sequence ID" value="KAG8239853.1"/>
    <property type="molecule type" value="Genomic_DNA"/>
</dbReference>
<gene>
    <name evidence="2" type="ORF">J437_LFUL014812</name>
</gene>
<accession>A0A8K0PCK7</accession>